<name>A0A9D3YDK4_DREPO</name>
<protein>
    <submittedName>
        <fullName evidence="1">Uncharacterized protein</fullName>
    </submittedName>
</protein>
<accession>A0A9D3YDK4</accession>
<gene>
    <name evidence="1" type="ORF">DPMN_086136</name>
</gene>
<evidence type="ECO:0000313" key="2">
    <source>
        <dbReference type="Proteomes" id="UP000828390"/>
    </source>
</evidence>
<sequence length="125" mass="14248">MKPTHSYARVSYLAYKCQTLIGTIIYRIVCNSVQNYTAIDLVLVCSCQPLDFSAAETGWSHGQIYRFAQQLARTHIRRFMIQIISSSVYRQGKTRSGSEWHFSMAVGCTAYDIKPIVDMIITIKN</sequence>
<organism evidence="1 2">
    <name type="scientific">Dreissena polymorpha</name>
    <name type="common">Zebra mussel</name>
    <name type="synonym">Mytilus polymorpha</name>
    <dbReference type="NCBI Taxonomy" id="45954"/>
    <lineage>
        <taxon>Eukaryota</taxon>
        <taxon>Metazoa</taxon>
        <taxon>Spiralia</taxon>
        <taxon>Lophotrochozoa</taxon>
        <taxon>Mollusca</taxon>
        <taxon>Bivalvia</taxon>
        <taxon>Autobranchia</taxon>
        <taxon>Heteroconchia</taxon>
        <taxon>Euheterodonta</taxon>
        <taxon>Imparidentia</taxon>
        <taxon>Neoheterodontei</taxon>
        <taxon>Myida</taxon>
        <taxon>Dreissenoidea</taxon>
        <taxon>Dreissenidae</taxon>
        <taxon>Dreissena</taxon>
    </lineage>
</organism>
<evidence type="ECO:0000313" key="1">
    <source>
        <dbReference type="EMBL" id="KAH3698593.1"/>
    </source>
</evidence>
<reference evidence="1" key="1">
    <citation type="journal article" date="2019" name="bioRxiv">
        <title>The Genome of the Zebra Mussel, Dreissena polymorpha: A Resource for Invasive Species Research.</title>
        <authorList>
            <person name="McCartney M.A."/>
            <person name="Auch B."/>
            <person name="Kono T."/>
            <person name="Mallez S."/>
            <person name="Zhang Y."/>
            <person name="Obille A."/>
            <person name="Becker A."/>
            <person name="Abrahante J.E."/>
            <person name="Garbe J."/>
            <person name="Badalamenti J.P."/>
            <person name="Herman A."/>
            <person name="Mangelson H."/>
            <person name="Liachko I."/>
            <person name="Sullivan S."/>
            <person name="Sone E.D."/>
            <person name="Koren S."/>
            <person name="Silverstein K.A.T."/>
            <person name="Beckman K.B."/>
            <person name="Gohl D.M."/>
        </authorList>
    </citation>
    <scope>NUCLEOTIDE SEQUENCE</scope>
    <source>
        <strain evidence="1">Duluth1</strain>
        <tissue evidence="1">Whole animal</tissue>
    </source>
</reference>
<dbReference type="Proteomes" id="UP000828390">
    <property type="component" value="Unassembled WGS sequence"/>
</dbReference>
<dbReference type="AlphaFoldDB" id="A0A9D3YDK4"/>
<dbReference type="EMBL" id="JAIWYP010000016">
    <property type="protein sequence ID" value="KAH3698593.1"/>
    <property type="molecule type" value="Genomic_DNA"/>
</dbReference>
<proteinExistence type="predicted"/>
<reference evidence="1" key="2">
    <citation type="submission" date="2020-11" db="EMBL/GenBank/DDBJ databases">
        <authorList>
            <person name="McCartney M.A."/>
            <person name="Auch B."/>
            <person name="Kono T."/>
            <person name="Mallez S."/>
            <person name="Becker A."/>
            <person name="Gohl D.M."/>
            <person name="Silverstein K.A.T."/>
            <person name="Koren S."/>
            <person name="Bechman K.B."/>
            <person name="Herman A."/>
            <person name="Abrahante J.E."/>
            <person name="Garbe J."/>
        </authorList>
    </citation>
    <scope>NUCLEOTIDE SEQUENCE</scope>
    <source>
        <strain evidence="1">Duluth1</strain>
        <tissue evidence="1">Whole animal</tissue>
    </source>
</reference>
<keyword evidence="2" id="KW-1185">Reference proteome</keyword>
<comment type="caution">
    <text evidence="1">The sequence shown here is derived from an EMBL/GenBank/DDBJ whole genome shotgun (WGS) entry which is preliminary data.</text>
</comment>